<dbReference type="InterPro" id="IPR053927">
    <property type="entry name" value="FlgK_helical"/>
</dbReference>
<dbReference type="InterPro" id="IPR019776">
    <property type="entry name" value="Flagellar_basal_body_rod_CS"/>
</dbReference>
<reference evidence="10 11" key="1">
    <citation type="submission" date="2021-01" db="EMBL/GenBank/DDBJ databases">
        <title>Genomic Encyclopedia of Type Strains, Phase IV (KMG-IV): sequencing the most valuable type-strain genomes for metagenomic binning, comparative biology and taxonomic classification.</title>
        <authorList>
            <person name="Goeker M."/>
        </authorList>
    </citation>
    <scope>NUCLEOTIDE SEQUENCE [LARGE SCALE GENOMIC DNA]</scope>
    <source>
        <strain evidence="10 11">DSM 100968</strain>
    </source>
</reference>
<organism evidence="10 11">
    <name type="scientific">Sporolactobacillus spathodeae</name>
    <dbReference type="NCBI Taxonomy" id="1465502"/>
    <lineage>
        <taxon>Bacteria</taxon>
        <taxon>Bacillati</taxon>
        <taxon>Bacillota</taxon>
        <taxon>Bacilli</taxon>
        <taxon>Bacillales</taxon>
        <taxon>Sporolactobacillaceae</taxon>
        <taxon>Sporolactobacillus</taxon>
    </lineage>
</organism>
<evidence type="ECO:0000256" key="6">
    <source>
        <dbReference type="ARBA" id="ARBA00023143"/>
    </source>
</evidence>
<feature type="domain" description="Flagellar basal-body/hook protein C-terminal" evidence="8">
    <location>
        <begin position="464"/>
        <end position="503"/>
    </location>
</feature>
<dbReference type="RefSeq" id="WP_205005600.1">
    <property type="nucleotide sequence ID" value="NZ_CBCRXA010000016.1"/>
</dbReference>
<dbReference type="PANTHER" id="PTHR30033:SF1">
    <property type="entry name" value="FLAGELLAR HOOK-ASSOCIATED PROTEIN 1"/>
    <property type="match status" value="1"/>
</dbReference>
<accession>A0ABS2Q7I3</accession>
<name>A0ABS2Q7I3_9BACL</name>
<comment type="similarity">
    <text evidence="3 7">Belongs to the flagella basal body rod proteins family.</text>
</comment>
<evidence type="ECO:0000256" key="7">
    <source>
        <dbReference type="RuleBase" id="RU362065"/>
    </source>
</evidence>
<keyword evidence="6 7" id="KW-0975">Bacterial flagellum</keyword>
<feature type="domain" description="Flagellar hook-associated protein FlgK helical" evidence="9">
    <location>
        <begin position="103"/>
        <end position="360"/>
    </location>
</feature>
<evidence type="ECO:0000313" key="11">
    <source>
        <dbReference type="Proteomes" id="UP000823201"/>
    </source>
</evidence>
<dbReference type="InterPro" id="IPR002371">
    <property type="entry name" value="FlgK"/>
</dbReference>
<comment type="subcellular location">
    <subcellularLocation>
        <location evidence="1 7">Bacterial flagellum</location>
    </subcellularLocation>
    <subcellularLocation>
        <location evidence="2 7">Secreted</location>
    </subcellularLocation>
</comment>
<dbReference type="EMBL" id="JAFBEV010000004">
    <property type="protein sequence ID" value="MBM7657260.1"/>
    <property type="molecule type" value="Genomic_DNA"/>
</dbReference>
<evidence type="ECO:0000256" key="1">
    <source>
        <dbReference type="ARBA" id="ARBA00004365"/>
    </source>
</evidence>
<gene>
    <name evidence="7" type="primary">flgK</name>
    <name evidence="10" type="ORF">JOC27_000701</name>
</gene>
<protein>
    <recommendedName>
        <fullName evidence="4 7">Flagellar hook-associated protein 1</fullName>
        <shortName evidence="7">HAP1</shortName>
    </recommendedName>
</protein>
<dbReference type="PROSITE" id="PS00588">
    <property type="entry name" value="FLAGELLA_BB_ROD"/>
    <property type="match status" value="1"/>
</dbReference>
<evidence type="ECO:0000256" key="2">
    <source>
        <dbReference type="ARBA" id="ARBA00004613"/>
    </source>
</evidence>
<evidence type="ECO:0000256" key="4">
    <source>
        <dbReference type="ARBA" id="ARBA00016244"/>
    </source>
</evidence>
<evidence type="ECO:0000259" key="9">
    <source>
        <dbReference type="Pfam" id="PF22638"/>
    </source>
</evidence>
<dbReference type="InterPro" id="IPR010930">
    <property type="entry name" value="Flg_bb/hook_C_dom"/>
</dbReference>
<dbReference type="Pfam" id="PF06429">
    <property type="entry name" value="Flg_bbr_C"/>
    <property type="match status" value="1"/>
</dbReference>
<comment type="caution">
    <text evidence="10">The sequence shown here is derived from an EMBL/GenBank/DDBJ whole genome shotgun (WGS) entry which is preliminary data.</text>
</comment>
<dbReference type="SUPFAM" id="SSF64518">
    <property type="entry name" value="Phase 1 flagellin"/>
    <property type="match status" value="1"/>
</dbReference>
<evidence type="ECO:0000256" key="5">
    <source>
        <dbReference type="ARBA" id="ARBA00022525"/>
    </source>
</evidence>
<dbReference type="PRINTS" id="PR01005">
    <property type="entry name" value="FLGHOOKAP1"/>
</dbReference>
<dbReference type="Proteomes" id="UP000823201">
    <property type="component" value="Unassembled WGS sequence"/>
</dbReference>
<dbReference type="NCBIfam" id="TIGR02492">
    <property type="entry name" value="flgK_ends"/>
    <property type="match status" value="1"/>
</dbReference>
<dbReference type="PANTHER" id="PTHR30033">
    <property type="entry name" value="FLAGELLAR HOOK-ASSOCIATED PROTEIN 1"/>
    <property type="match status" value="1"/>
</dbReference>
<keyword evidence="10" id="KW-0282">Flagellum</keyword>
<evidence type="ECO:0000256" key="3">
    <source>
        <dbReference type="ARBA" id="ARBA00009677"/>
    </source>
</evidence>
<evidence type="ECO:0000313" key="10">
    <source>
        <dbReference type="EMBL" id="MBM7657260.1"/>
    </source>
</evidence>
<dbReference type="Pfam" id="PF22638">
    <property type="entry name" value="FlgK_D1"/>
    <property type="match status" value="1"/>
</dbReference>
<keyword evidence="5 7" id="KW-0964">Secreted</keyword>
<keyword evidence="10" id="KW-0969">Cilium</keyword>
<sequence length="507" mass="53068">MIPIFSSLNMMQRALEVNQEVIQTTGDNISNANTDGYSRQRVDLTTWTPFPASGINAARGAGQIGTGVTAGSISRIRDTFVDLQVRDNTNQNGYWSAVNDAYSQMENIVNEPSDSGISTVLNNFWQSLQDLASNAGTSGTGSVVLQNGAEVADTFNYIAGSLGKVQNNISDQINENTSLVNNYADQLTALNKQINNQEANGFLPNDLYDQRDAIVDKLSALVNVKVTTTPSGGNPVAGAVGRYSIELVDKDGKSYVPSATLVDGQNLTNNHLQTTQSTDMNGNPQVAVTLVDNSGNTLPASGSANLNNMSGKLQGEIDSYTVDFPAVMNSLDNMAQTLASKFNAAYATSAGGSSKGEAFFLGDGSGNSAGTVTAANIHVNADLKGSDVTANVASGASGDNTSAIAMADVLATNAYDIDGNGSSATLQNYLESLIGQIGVNAQSADQFSTNTNSLLTAAQNRRSSISGVSTDEELTNLIQYQQSYAASAKVVNTLDTMLDTIINKMGV</sequence>
<evidence type="ECO:0000259" key="8">
    <source>
        <dbReference type="Pfam" id="PF06429"/>
    </source>
</evidence>
<keyword evidence="10" id="KW-0966">Cell projection</keyword>
<keyword evidence="11" id="KW-1185">Reference proteome</keyword>
<proteinExistence type="inferred from homology"/>